<evidence type="ECO:0000313" key="1">
    <source>
        <dbReference type="Proteomes" id="UP000887578"/>
    </source>
</evidence>
<protein>
    <submittedName>
        <fullName evidence="2">Uncharacterized protein</fullName>
    </submittedName>
</protein>
<dbReference type="Proteomes" id="UP000887578">
    <property type="component" value="Unplaced"/>
</dbReference>
<evidence type="ECO:0000313" key="2">
    <source>
        <dbReference type="WBParaSite" id="PDA_v2.g836.t1"/>
    </source>
</evidence>
<sequence length="118" mass="11907">MATPTQDAAPEVPILACTTCVAPPLTGVDPPFVKGAGTVTEGDPVGPGCKTFIVNCDAASMMRAVVIGANMQNIQLSEPTAGAKMATLVCNADGELEGRTVDGDPVIITSVYCSNVAP</sequence>
<accession>A0A914QVT9</accession>
<organism evidence="1 2">
    <name type="scientific">Panagrolaimus davidi</name>
    <dbReference type="NCBI Taxonomy" id="227884"/>
    <lineage>
        <taxon>Eukaryota</taxon>
        <taxon>Metazoa</taxon>
        <taxon>Ecdysozoa</taxon>
        <taxon>Nematoda</taxon>
        <taxon>Chromadorea</taxon>
        <taxon>Rhabditida</taxon>
        <taxon>Tylenchina</taxon>
        <taxon>Panagrolaimomorpha</taxon>
        <taxon>Panagrolaimoidea</taxon>
        <taxon>Panagrolaimidae</taxon>
        <taxon>Panagrolaimus</taxon>
    </lineage>
</organism>
<name>A0A914QVT9_9BILA</name>
<dbReference type="AlphaFoldDB" id="A0A914QVT9"/>
<reference evidence="2" key="1">
    <citation type="submission" date="2022-11" db="UniProtKB">
        <authorList>
            <consortium name="WormBaseParasite"/>
        </authorList>
    </citation>
    <scope>IDENTIFICATION</scope>
</reference>
<proteinExistence type="predicted"/>
<keyword evidence="1" id="KW-1185">Reference proteome</keyword>
<dbReference type="WBParaSite" id="PDA_v2.g836.t1">
    <property type="protein sequence ID" value="PDA_v2.g836.t1"/>
    <property type="gene ID" value="PDA_v2.g836"/>
</dbReference>